<evidence type="ECO:0000256" key="1">
    <source>
        <dbReference type="SAM" id="MobiDB-lite"/>
    </source>
</evidence>
<proteinExistence type="predicted"/>
<dbReference type="EMBL" id="KZ155835">
    <property type="protein sequence ID" value="OUS42999.1"/>
    <property type="molecule type" value="Genomic_DNA"/>
</dbReference>
<dbReference type="AlphaFoldDB" id="A0A1Y5I0B9"/>
<feature type="region of interest" description="Disordered" evidence="1">
    <location>
        <begin position="81"/>
        <end position="121"/>
    </location>
</feature>
<reference evidence="2" key="1">
    <citation type="submission" date="2017-04" db="EMBL/GenBank/DDBJ databases">
        <title>Population genomics of picophytoplankton unveils novel chromosome hypervariability.</title>
        <authorList>
            <consortium name="DOE Joint Genome Institute"/>
            <person name="Blanc-Mathieu R."/>
            <person name="Krasovec M."/>
            <person name="Hebrard M."/>
            <person name="Yau S."/>
            <person name="Desgranges E."/>
            <person name="Martin J."/>
            <person name="Schackwitz W."/>
            <person name="Kuo A."/>
            <person name="Salin G."/>
            <person name="Donnadieu C."/>
            <person name="Desdevises Y."/>
            <person name="Sanchez-Ferandin S."/>
            <person name="Moreau H."/>
            <person name="Rivals E."/>
            <person name="Grigoriev I.V."/>
            <person name="Grimsley N."/>
            <person name="Eyre-Walker A."/>
            <person name="Piganeau G."/>
        </authorList>
    </citation>
    <scope>NUCLEOTIDE SEQUENCE [LARGE SCALE GENOMIC DNA]</scope>
    <source>
        <strain evidence="2">RCC 1115</strain>
    </source>
</reference>
<organism evidence="2">
    <name type="scientific">Ostreococcus tauri</name>
    <name type="common">Marine green alga</name>
    <dbReference type="NCBI Taxonomy" id="70448"/>
    <lineage>
        <taxon>Eukaryota</taxon>
        <taxon>Viridiplantae</taxon>
        <taxon>Chlorophyta</taxon>
        <taxon>Mamiellophyceae</taxon>
        <taxon>Mamiellales</taxon>
        <taxon>Bathycoccaceae</taxon>
        <taxon>Ostreococcus</taxon>
    </lineage>
</organism>
<feature type="compositionally biased region" description="Acidic residues" evidence="1">
    <location>
        <begin position="95"/>
        <end position="115"/>
    </location>
</feature>
<dbReference type="Proteomes" id="UP000195557">
    <property type="component" value="Unassembled WGS sequence"/>
</dbReference>
<accession>A0A1Y5I0B9</accession>
<sequence length="189" mass="20233">MSRVDGAASACAALVDAGDEDAFRRRARAVLGGTAVGEKDDAWAVRALDGGRWEGKETTVTSVGERMSEKTISRAREEAFERFQQSAEAERAAEAESESESESEDERVDETEDGDEIVKSGALVEAETGESLISIEETTTMTVSSEPAPALDPFASFGNITIDPAPAVEPEVVPTTFEEDDDDEFGDFV</sequence>
<evidence type="ECO:0000313" key="2">
    <source>
        <dbReference type="EMBL" id="OUS42999.1"/>
    </source>
</evidence>
<protein>
    <submittedName>
        <fullName evidence="2">Uncharacterized protein</fullName>
    </submittedName>
</protein>
<feature type="region of interest" description="Disordered" evidence="1">
    <location>
        <begin position="154"/>
        <end position="189"/>
    </location>
</feature>
<feature type="compositionally biased region" description="Acidic residues" evidence="1">
    <location>
        <begin position="177"/>
        <end position="189"/>
    </location>
</feature>
<feature type="compositionally biased region" description="Low complexity" evidence="1">
    <location>
        <begin position="164"/>
        <end position="176"/>
    </location>
</feature>
<name>A0A1Y5I0B9_OSTTA</name>
<gene>
    <name evidence="2" type="ORF">BE221DRAFT_25693</name>
</gene>